<gene>
    <name evidence="2" type="ORF">FJZ00_00875</name>
</gene>
<evidence type="ECO:0000256" key="1">
    <source>
        <dbReference type="SAM" id="Phobius"/>
    </source>
</evidence>
<evidence type="ECO:0000313" key="2">
    <source>
        <dbReference type="EMBL" id="MBM3273675.1"/>
    </source>
</evidence>
<dbReference type="InterPro" id="IPR032820">
    <property type="entry name" value="ATPase_put"/>
</dbReference>
<organism evidence="2 3">
    <name type="scientific">Candidatus Tanganyikabacteria bacterium</name>
    <dbReference type="NCBI Taxonomy" id="2961651"/>
    <lineage>
        <taxon>Bacteria</taxon>
        <taxon>Bacillati</taxon>
        <taxon>Candidatus Sericytochromatia</taxon>
        <taxon>Candidatus Tanganyikabacteria</taxon>
    </lineage>
</organism>
<protein>
    <submittedName>
        <fullName evidence="2">AtpZ/AtpI family protein</fullName>
    </submittedName>
</protein>
<evidence type="ECO:0000313" key="3">
    <source>
        <dbReference type="Proteomes" id="UP000703893"/>
    </source>
</evidence>
<dbReference type="Pfam" id="PF09527">
    <property type="entry name" value="ATPase_gene1"/>
    <property type="match status" value="1"/>
</dbReference>
<proteinExistence type="predicted"/>
<name>A0A937X3U5_9BACT</name>
<feature type="transmembrane region" description="Helical" evidence="1">
    <location>
        <begin position="12"/>
        <end position="35"/>
    </location>
</feature>
<dbReference type="AlphaFoldDB" id="A0A937X3U5"/>
<accession>A0A937X3U5</accession>
<keyword evidence="1" id="KW-0472">Membrane</keyword>
<reference evidence="2 3" key="1">
    <citation type="submission" date="2019-03" db="EMBL/GenBank/DDBJ databases">
        <title>Lake Tanganyika Metagenome-Assembled Genomes (MAGs).</title>
        <authorList>
            <person name="Tran P."/>
        </authorList>
    </citation>
    <scope>NUCLEOTIDE SEQUENCE [LARGE SCALE GENOMIC DNA]</scope>
    <source>
        <strain evidence="2">K_DeepCast_65m_m2_236</strain>
    </source>
</reference>
<keyword evidence="1" id="KW-1133">Transmembrane helix</keyword>
<sequence length="42" mass="4600">MGILLDQRFGTTPWCMFGGLLLGFTTGLVSIFRLLKEPPSGE</sequence>
<comment type="caution">
    <text evidence="2">The sequence shown here is derived from an EMBL/GenBank/DDBJ whole genome shotgun (WGS) entry which is preliminary data.</text>
</comment>
<dbReference type="Proteomes" id="UP000703893">
    <property type="component" value="Unassembled WGS sequence"/>
</dbReference>
<keyword evidence="1" id="KW-0812">Transmembrane</keyword>
<dbReference type="EMBL" id="VGJX01000025">
    <property type="protein sequence ID" value="MBM3273675.1"/>
    <property type="molecule type" value="Genomic_DNA"/>
</dbReference>